<accession>A0A6J6P6T8</accession>
<sequence>MRAAALARGESLLRDRLHRSGHPQERGVAQRVLAIGHERHASLREGARARQRHIEGAAESPDILRRAALPGLQIRRIAECRDDGCPAEHLRPPDALAISIRIRADGIALPDGELCGGPGAIGHDQVLIRAVAAKGTTGVGLSQAAGGGRLVHHVRDANLVVLIGIAGAHCVRSRGTGYQCSPSDEYGHAGQGVPHGDVSNLERLLLGVRLSWHKPDPSRLCQWTFSPDERCWPLVVLAIVVKRLLRRVFTTVTRIELHELRLPGISERIRHLVQGRDLLLGKRFRVEALSLDVHDLDEVSEGAHRCVVVIG</sequence>
<name>A0A6J6P6T8_9ZZZZ</name>
<reference evidence="1" key="1">
    <citation type="submission" date="2020-05" db="EMBL/GenBank/DDBJ databases">
        <authorList>
            <person name="Chiriac C."/>
            <person name="Salcher M."/>
            <person name="Ghai R."/>
            <person name="Kavagutti S V."/>
        </authorList>
    </citation>
    <scope>NUCLEOTIDE SEQUENCE</scope>
</reference>
<dbReference type="EMBL" id="CAEZXZ010000016">
    <property type="protein sequence ID" value="CAB4695100.1"/>
    <property type="molecule type" value="Genomic_DNA"/>
</dbReference>
<gene>
    <name evidence="1" type="ORF">UFOPK2625_00201</name>
</gene>
<proteinExistence type="predicted"/>
<organism evidence="1">
    <name type="scientific">freshwater metagenome</name>
    <dbReference type="NCBI Taxonomy" id="449393"/>
    <lineage>
        <taxon>unclassified sequences</taxon>
        <taxon>metagenomes</taxon>
        <taxon>ecological metagenomes</taxon>
    </lineage>
</organism>
<dbReference type="AlphaFoldDB" id="A0A6J6P6T8"/>
<evidence type="ECO:0000313" key="1">
    <source>
        <dbReference type="EMBL" id="CAB4695100.1"/>
    </source>
</evidence>
<protein>
    <submittedName>
        <fullName evidence="1">Unannotated protein</fullName>
    </submittedName>
</protein>